<name>A0A1G2PVI3_9BACT</name>
<accession>A0A1G2PVI3</accession>
<organism evidence="1 2">
    <name type="scientific">Candidatus Terrybacteria bacterium RIFCSPLOWO2_01_FULL_40_23</name>
    <dbReference type="NCBI Taxonomy" id="1802366"/>
    <lineage>
        <taxon>Bacteria</taxon>
        <taxon>Candidatus Terryibacteriota</taxon>
    </lineage>
</organism>
<comment type="caution">
    <text evidence="1">The sequence shown here is derived from an EMBL/GenBank/DDBJ whole genome shotgun (WGS) entry which is preliminary data.</text>
</comment>
<evidence type="ECO:0000313" key="2">
    <source>
        <dbReference type="Proteomes" id="UP000176951"/>
    </source>
</evidence>
<sequence length="155" mass="17711">MTTQTIKSRRETLTASKKSALGILTKLTLLGFLPQESYDTVEWGNIKVELNRYPDGSAAINKNGRKAIFVWHYDNPKTHITHYIQVIIELKNKTSYYFPEKHLPSDLTDESAFQMPTWLPDLIRITHNTSGTNNFTLSFEGNVACSLTNLLTKYQ</sequence>
<dbReference type="AlphaFoldDB" id="A0A1G2PVI3"/>
<reference evidence="1 2" key="1">
    <citation type="journal article" date="2016" name="Nat. Commun.">
        <title>Thousands of microbial genomes shed light on interconnected biogeochemical processes in an aquifer system.</title>
        <authorList>
            <person name="Anantharaman K."/>
            <person name="Brown C.T."/>
            <person name="Hug L.A."/>
            <person name="Sharon I."/>
            <person name="Castelle C.J."/>
            <person name="Probst A.J."/>
            <person name="Thomas B.C."/>
            <person name="Singh A."/>
            <person name="Wilkins M.J."/>
            <person name="Karaoz U."/>
            <person name="Brodie E.L."/>
            <person name="Williams K.H."/>
            <person name="Hubbard S.S."/>
            <person name="Banfield J.F."/>
        </authorList>
    </citation>
    <scope>NUCLEOTIDE SEQUENCE [LARGE SCALE GENOMIC DNA]</scope>
</reference>
<dbReference type="EMBL" id="MHSW01000010">
    <property type="protein sequence ID" value="OHA52338.1"/>
    <property type="molecule type" value="Genomic_DNA"/>
</dbReference>
<proteinExistence type="predicted"/>
<protein>
    <submittedName>
        <fullName evidence="1">Uncharacterized protein</fullName>
    </submittedName>
</protein>
<evidence type="ECO:0000313" key="1">
    <source>
        <dbReference type="EMBL" id="OHA52338.1"/>
    </source>
</evidence>
<dbReference type="Proteomes" id="UP000176951">
    <property type="component" value="Unassembled WGS sequence"/>
</dbReference>
<gene>
    <name evidence="1" type="ORF">A3A97_01430</name>
</gene>